<keyword evidence="11 14" id="KW-1133">Transmembrane helix</keyword>
<keyword evidence="5" id="KW-0597">Phosphoprotein</keyword>
<dbReference type="AlphaFoldDB" id="A0A1W1XRL4"/>
<dbReference type="Pfam" id="PF02518">
    <property type="entry name" value="HATPase_c"/>
    <property type="match status" value="1"/>
</dbReference>
<evidence type="ECO:0000313" key="17">
    <source>
        <dbReference type="Proteomes" id="UP000192468"/>
    </source>
</evidence>
<dbReference type="PANTHER" id="PTHR45528">
    <property type="entry name" value="SENSOR HISTIDINE KINASE CPXA"/>
    <property type="match status" value="1"/>
</dbReference>
<dbReference type="SUPFAM" id="SSF47384">
    <property type="entry name" value="Homodimeric domain of signal transducing histidine kinase"/>
    <property type="match status" value="1"/>
</dbReference>
<keyword evidence="12" id="KW-0902">Two-component regulatory system</keyword>
<evidence type="ECO:0000256" key="7">
    <source>
        <dbReference type="ARBA" id="ARBA00022692"/>
    </source>
</evidence>
<keyword evidence="13 14" id="KW-0472">Membrane</keyword>
<evidence type="ECO:0000256" key="10">
    <source>
        <dbReference type="ARBA" id="ARBA00022840"/>
    </source>
</evidence>
<evidence type="ECO:0000259" key="15">
    <source>
        <dbReference type="PROSITE" id="PS50109"/>
    </source>
</evidence>
<dbReference type="InterPro" id="IPR036890">
    <property type="entry name" value="HATPase_C_sf"/>
</dbReference>
<evidence type="ECO:0000256" key="1">
    <source>
        <dbReference type="ARBA" id="ARBA00000085"/>
    </source>
</evidence>
<evidence type="ECO:0000256" key="13">
    <source>
        <dbReference type="ARBA" id="ARBA00023136"/>
    </source>
</evidence>
<dbReference type="EMBL" id="FWXH01000013">
    <property type="protein sequence ID" value="SMC26495.1"/>
    <property type="molecule type" value="Genomic_DNA"/>
</dbReference>
<dbReference type="GO" id="GO:0005886">
    <property type="term" value="C:plasma membrane"/>
    <property type="evidence" value="ECO:0007669"/>
    <property type="project" value="UniProtKB-SubCell"/>
</dbReference>
<accession>A0A1W1XRL4</accession>
<dbReference type="InterPro" id="IPR003594">
    <property type="entry name" value="HATPase_dom"/>
</dbReference>
<dbReference type="InterPro" id="IPR050398">
    <property type="entry name" value="HssS/ArlS-like"/>
</dbReference>
<dbReference type="SMART" id="SM00388">
    <property type="entry name" value="HisKA"/>
    <property type="match status" value="1"/>
</dbReference>
<evidence type="ECO:0000256" key="12">
    <source>
        <dbReference type="ARBA" id="ARBA00023012"/>
    </source>
</evidence>
<dbReference type="EC" id="2.7.13.3" evidence="3"/>
<dbReference type="Gene3D" id="3.30.565.10">
    <property type="entry name" value="Histidine kinase-like ATPase, C-terminal domain"/>
    <property type="match status" value="1"/>
</dbReference>
<dbReference type="Gene3D" id="1.10.287.130">
    <property type="match status" value="1"/>
</dbReference>
<name>A0A1W1XRL4_9CLOT</name>
<dbReference type="FunFam" id="3.30.565.10:FF:000006">
    <property type="entry name" value="Sensor histidine kinase WalK"/>
    <property type="match status" value="1"/>
</dbReference>
<evidence type="ECO:0000256" key="11">
    <source>
        <dbReference type="ARBA" id="ARBA00022989"/>
    </source>
</evidence>
<evidence type="ECO:0000256" key="9">
    <source>
        <dbReference type="ARBA" id="ARBA00022777"/>
    </source>
</evidence>
<comment type="catalytic activity">
    <reaction evidence="1">
        <text>ATP + protein L-histidine = ADP + protein N-phospho-L-histidine.</text>
        <dbReference type="EC" id="2.7.13.3"/>
    </reaction>
</comment>
<dbReference type="RefSeq" id="WP_084116661.1">
    <property type="nucleotide sequence ID" value="NZ_FWXH01000013.1"/>
</dbReference>
<feature type="transmembrane region" description="Helical" evidence="14">
    <location>
        <begin position="12"/>
        <end position="32"/>
    </location>
</feature>
<dbReference type="Proteomes" id="UP000192468">
    <property type="component" value="Unassembled WGS sequence"/>
</dbReference>
<reference evidence="16 17" key="1">
    <citation type="submission" date="2017-04" db="EMBL/GenBank/DDBJ databases">
        <authorList>
            <person name="Afonso C.L."/>
            <person name="Miller P.J."/>
            <person name="Scott M.A."/>
            <person name="Spackman E."/>
            <person name="Goraichik I."/>
            <person name="Dimitrov K.M."/>
            <person name="Suarez D.L."/>
            <person name="Swayne D.E."/>
        </authorList>
    </citation>
    <scope>NUCLEOTIDE SEQUENCE [LARGE SCALE GENOMIC DNA]</scope>
    <source>
        <strain evidence="16 17">DSM 12555</strain>
    </source>
</reference>
<evidence type="ECO:0000256" key="5">
    <source>
        <dbReference type="ARBA" id="ARBA00022553"/>
    </source>
</evidence>
<dbReference type="InterPro" id="IPR005467">
    <property type="entry name" value="His_kinase_dom"/>
</dbReference>
<dbReference type="SMART" id="SM00387">
    <property type="entry name" value="HATPase_c"/>
    <property type="match status" value="1"/>
</dbReference>
<comment type="subcellular location">
    <subcellularLocation>
        <location evidence="2">Cell membrane</location>
        <topology evidence="2">Multi-pass membrane protein</topology>
    </subcellularLocation>
</comment>
<keyword evidence="17" id="KW-1185">Reference proteome</keyword>
<proteinExistence type="predicted"/>
<evidence type="ECO:0000313" key="16">
    <source>
        <dbReference type="EMBL" id="SMC26495.1"/>
    </source>
</evidence>
<sequence length="439" mass="51074">MKKSIRFKMFIVLIMMFIFFIATLLFSFSIFYRYDFRYNVANEQVRYGDIVSMLAQKSSKCKDEKSIERVLSTYATNKMQVELLDENGKVLWSSGNLPAMIKISAKDYVITGGVVRYGIRINGILMPRFELLKEYSTRYLWIVLSLLFLIFLLIALFLHLSITKPIFELCKRMGNNPIKLKLEKKDYREDEIGILEKGFDDMIIRLKDVDRQQQTMLAAISHDLKTPLTSIITYTERLALGKVIDIQRQQHYYKVIMSKANDIRNLIDKFQEAAMIVALQDDADYKIVCAKEFWQSIFEPYMEEWEDVDAKIEYVCKLNSEDFLKVDSASIKRVIENVISNAVKYGDKPLVVHTIIESLGDKIHIRIENNGTEVPKENLPYIFDRFYRVEPSRSRKKGGSGLGLFICREIIEKHAGSISAYKPEDNGFGIEIIMPKYKY</sequence>
<dbReference type="SUPFAM" id="SSF55874">
    <property type="entry name" value="ATPase domain of HSP90 chaperone/DNA topoisomerase II/histidine kinase"/>
    <property type="match status" value="1"/>
</dbReference>
<keyword evidence="6" id="KW-0808">Transferase</keyword>
<dbReference type="GO" id="GO:0005524">
    <property type="term" value="F:ATP binding"/>
    <property type="evidence" value="ECO:0007669"/>
    <property type="project" value="UniProtKB-KW"/>
</dbReference>
<dbReference type="InterPro" id="IPR036097">
    <property type="entry name" value="HisK_dim/P_sf"/>
</dbReference>
<dbReference type="PROSITE" id="PS50109">
    <property type="entry name" value="HIS_KIN"/>
    <property type="match status" value="1"/>
</dbReference>
<dbReference type="PANTHER" id="PTHR45528:SF1">
    <property type="entry name" value="SENSOR HISTIDINE KINASE CPXA"/>
    <property type="match status" value="1"/>
</dbReference>
<dbReference type="STRING" id="1121291.SAMN02745134_02857"/>
<evidence type="ECO:0000256" key="4">
    <source>
        <dbReference type="ARBA" id="ARBA00022475"/>
    </source>
</evidence>
<organism evidence="16 17">
    <name type="scientific">Clostridium acidisoli DSM 12555</name>
    <dbReference type="NCBI Taxonomy" id="1121291"/>
    <lineage>
        <taxon>Bacteria</taxon>
        <taxon>Bacillati</taxon>
        <taxon>Bacillota</taxon>
        <taxon>Clostridia</taxon>
        <taxon>Eubacteriales</taxon>
        <taxon>Clostridiaceae</taxon>
        <taxon>Clostridium</taxon>
    </lineage>
</organism>
<evidence type="ECO:0000256" key="3">
    <source>
        <dbReference type="ARBA" id="ARBA00012438"/>
    </source>
</evidence>
<keyword evidence="8" id="KW-0547">Nucleotide-binding</keyword>
<keyword evidence="9 16" id="KW-0418">Kinase</keyword>
<keyword evidence="7 14" id="KW-0812">Transmembrane</keyword>
<dbReference type="InterPro" id="IPR003661">
    <property type="entry name" value="HisK_dim/P_dom"/>
</dbReference>
<dbReference type="GO" id="GO:0000155">
    <property type="term" value="F:phosphorelay sensor kinase activity"/>
    <property type="evidence" value="ECO:0007669"/>
    <property type="project" value="InterPro"/>
</dbReference>
<evidence type="ECO:0000256" key="8">
    <source>
        <dbReference type="ARBA" id="ARBA00022741"/>
    </source>
</evidence>
<evidence type="ECO:0000256" key="14">
    <source>
        <dbReference type="SAM" id="Phobius"/>
    </source>
</evidence>
<dbReference type="OrthoDB" id="9780718at2"/>
<feature type="transmembrane region" description="Helical" evidence="14">
    <location>
        <begin position="139"/>
        <end position="162"/>
    </location>
</feature>
<dbReference type="CDD" id="cd00082">
    <property type="entry name" value="HisKA"/>
    <property type="match status" value="1"/>
</dbReference>
<dbReference type="InterPro" id="IPR004358">
    <property type="entry name" value="Sig_transdc_His_kin-like_C"/>
</dbReference>
<keyword evidence="4" id="KW-1003">Cell membrane</keyword>
<protein>
    <recommendedName>
        <fullName evidence="3">histidine kinase</fullName>
        <ecNumber evidence="3">2.7.13.3</ecNumber>
    </recommendedName>
</protein>
<dbReference type="Gene3D" id="6.10.340.10">
    <property type="match status" value="1"/>
</dbReference>
<evidence type="ECO:0000256" key="6">
    <source>
        <dbReference type="ARBA" id="ARBA00022679"/>
    </source>
</evidence>
<evidence type="ECO:0000256" key="2">
    <source>
        <dbReference type="ARBA" id="ARBA00004651"/>
    </source>
</evidence>
<dbReference type="Pfam" id="PF00512">
    <property type="entry name" value="HisKA"/>
    <property type="match status" value="1"/>
</dbReference>
<feature type="domain" description="Histidine kinase" evidence="15">
    <location>
        <begin position="219"/>
        <end position="438"/>
    </location>
</feature>
<dbReference type="PRINTS" id="PR00344">
    <property type="entry name" value="BCTRLSENSOR"/>
</dbReference>
<keyword evidence="10" id="KW-0067">ATP-binding</keyword>
<gene>
    <name evidence="16" type="ORF">SAMN02745134_02857</name>
</gene>